<feature type="domain" description="2Fe-2S ferredoxin-type" evidence="1">
    <location>
        <begin position="2"/>
        <end position="96"/>
    </location>
</feature>
<comment type="caution">
    <text evidence="2">The sequence shown here is derived from an EMBL/GenBank/DDBJ whole genome shotgun (WGS) entry which is preliminary data.</text>
</comment>
<sequence>MPKIRFETSDREVEFEEGDDVNVLRVAIRNDCGVPWKCASGLCGTDRITVVEGLENFEPPRRRERERLGDLVDQGVRLACQSYVTGDVTVVWDPDQQGIDEDSKAGKRLKAQWLDAEDGAR</sequence>
<evidence type="ECO:0000259" key="1">
    <source>
        <dbReference type="PROSITE" id="PS51085"/>
    </source>
</evidence>
<keyword evidence="3" id="KW-1185">Reference proteome</keyword>
<dbReference type="CDD" id="cd00207">
    <property type="entry name" value="fer2"/>
    <property type="match status" value="1"/>
</dbReference>
<proteinExistence type="predicted"/>
<dbReference type="InterPro" id="IPR036010">
    <property type="entry name" value="2Fe-2S_ferredoxin-like_sf"/>
</dbReference>
<dbReference type="AlphaFoldDB" id="A0A4R7HXM3"/>
<dbReference type="InterPro" id="IPR001041">
    <property type="entry name" value="2Fe-2S_ferredoxin-type"/>
</dbReference>
<dbReference type="Proteomes" id="UP000294558">
    <property type="component" value="Unassembled WGS sequence"/>
</dbReference>
<dbReference type="Pfam" id="PF00111">
    <property type="entry name" value="Fer2"/>
    <property type="match status" value="1"/>
</dbReference>
<dbReference type="PROSITE" id="PS51085">
    <property type="entry name" value="2FE2S_FER_2"/>
    <property type="match status" value="1"/>
</dbReference>
<dbReference type="EMBL" id="SOAU01000001">
    <property type="protein sequence ID" value="TDT14873.1"/>
    <property type="molecule type" value="Genomic_DNA"/>
</dbReference>
<dbReference type="SUPFAM" id="SSF54292">
    <property type="entry name" value="2Fe-2S ferredoxin-like"/>
    <property type="match status" value="1"/>
</dbReference>
<reference evidence="2 3" key="1">
    <citation type="submission" date="2019-03" db="EMBL/GenBank/DDBJ databases">
        <title>Sequencing the genomes of 1000 actinobacteria strains.</title>
        <authorList>
            <person name="Klenk H.-P."/>
        </authorList>
    </citation>
    <scope>NUCLEOTIDE SEQUENCE [LARGE SCALE GENOMIC DNA]</scope>
    <source>
        <strain evidence="2 3">DSM 18936</strain>
    </source>
</reference>
<protein>
    <submittedName>
        <fullName evidence="2">Ferredoxin</fullName>
    </submittedName>
</protein>
<dbReference type="InterPro" id="IPR012675">
    <property type="entry name" value="Beta-grasp_dom_sf"/>
</dbReference>
<dbReference type="Gene3D" id="3.10.20.30">
    <property type="match status" value="1"/>
</dbReference>
<dbReference type="RefSeq" id="WP_166657315.1">
    <property type="nucleotide sequence ID" value="NZ_JAVJPS010000037.1"/>
</dbReference>
<evidence type="ECO:0000313" key="2">
    <source>
        <dbReference type="EMBL" id="TDT14873.1"/>
    </source>
</evidence>
<gene>
    <name evidence="2" type="ORF">BDK89_0432</name>
</gene>
<evidence type="ECO:0000313" key="3">
    <source>
        <dbReference type="Proteomes" id="UP000294558"/>
    </source>
</evidence>
<dbReference type="GO" id="GO:0051536">
    <property type="term" value="F:iron-sulfur cluster binding"/>
    <property type="evidence" value="ECO:0007669"/>
    <property type="project" value="InterPro"/>
</dbReference>
<accession>A0A4R7HXM3</accession>
<name>A0A4R7HXM3_9ACTN</name>
<organism evidence="2 3">
    <name type="scientific">Ilumatobacter fluminis</name>
    <dbReference type="NCBI Taxonomy" id="467091"/>
    <lineage>
        <taxon>Bacteria</taxon>
        <taxon>Bacillati</taxon>
        <taxon>Actinomycetota</taxon>
        <taxon>Acidimicrobiia</taxon>
        <taxon>Acidimicrobiales</taxon>
        <taxon>Ilumatobacteraceae</taxon>
        <taxon>Ilumatobacter</taxon>
    </lineage>
</organism>